<evidence type="ECO:0000313" key="4">
    <source>
        <dbReference type="Proteomes" id="UP000270291"/>
    </source>
</evidence>
<feature type="region of interest" description="Disordered" evidence="1">
    <location>
        <begin position="17"/>
        <end position="108"/>
    </location>
</feature>
<sequence length="108" mass="11382">MFRPLAFVLLLTSLAGSAAHAQNRPPVRATRHHPTERISPVPGVTLPSGVGQGKAEPLPVTTDVQPNGVLVQPKLPTGEVTVDSIQVTPAEPRRAANPAPAPARRKRP</sequence>
<organism evidence="3 4">
    <name type="scientific">Hymenobacter perfusus</name>
    <dbReference type="NCBI Taxonomy" id="1236770"/>
    <lineage>
        <taxon>Bacteria</taxon>
        <taxon>Pseudomonadati</taxon>
        <taxon>Bacteroidota</taxon>
        <taxon>Cytophagia</taxon>
        <taxon>Cytophagales</taxon>
        <taxon>Hymenobacteraceae</taxon>
        <taxon>Hymenobacter</taxon>
    </lineage>
</organism>
<proteinExistence type="predicted"/>
<comment type="caution">
    <text evidence="3">The sequence shown here is derived from an EMBL/GenBank/DDBJ whole genome shotgun (WGS) entry which is preliminary data.</text>
</comment>
<dbReference type="AlphaFoldDB" id="A0A3R9P235"/>
<name>A0A3R9P235_9BACT</name>
<keyword evidence="2" id="KW-0732">Signal</keyword>
<feature type="chain" id="PRO_5018604169" evidence="2">
    <location>
        <begin position="22"/>
        <end position="108"/>
    </location>
</feature>
<evidence type="ECO:0000256" key="1">
    <source>
        <dbReference type="SAM" id="MobiDB-lite"/>
    </source>
</evidence>
<dbReference type="Proteomes" id="UP000270291">
    <property type="component" value="Unassembled WGS sequence"/>
</dbReference>
<dbReference type="EMBL" id="RWIU01000004">
    <property type="protein sequence ID" value="RSK42631.1"/>
    <property type="molecule type" value="Genomic_DNA"/>
</dbReference>
<evidence type="ECO:0000313" key="3">
    <source>
        <dbReference type="EMBL" id="RSK42631.1"/>
    </source>
</evidence>
<protein>
    <submittedName>
        <fullName evidence="3">Uncharacterized protein</fullName>
    </submittedName>
</protein>
<evidence type="ECO:0000256" key="2">
    <source>
        <dbReference type="SAM" id="SignalP"/>
    </source>
</evidence>
<gene>
    <name evidence="3" type="ORF">EI293_12580</name>
</gene>
<keyword evidence="4" id="KW-1185">Reference proteome</keyword>
<dbReference type="OrthoDB" id="886859at2"/>
<reference evidence="3 4" key="1">
    <citation type="submission" date="2018-12" db="EMBL/GenBank/DDBJ databases">
        <authorList>
            <person name="Feng G."/>
            <person name="Zhu H."/>
        </authorList>
    </citation>
    <scope>NUCLEOTIDE SEQUENCE [LARGE SCALE GENOMIC DNA]</scope>
    <source>
        <strain evidence="3 4">LMG 26000</strain>
    </source>
</reference>
<feature type="signal peptide" evidence="2">
    <location>
        <begin position="1"/>
        <end position="21"/>
    </location>
</feature>
<accession>A0A3R9P235</accession>
<dbReference type="RefSeq" id="WP_125438254.1">
    <property type="nucleotide sequence ID" value="NZ_RWIU01000004.1"/>
</dbReference>